<dbReference type="OrthoDB" id="4664297at2759"/>
<dbReference type="SUPFAM" id="SSF51445">
    <property type="entry name" value="(Trans)glycosidases"/>
    <property type="match status" value="1"/>
</dbReference>
<proteinExistence type="inferred from homology"/>
<dbReference type="InterPro" id="IPR008811">
    <property type="entry name" value="Glycosyl_hydrolases_36"/>
</dbReference>
<dbReference type="GO" id="GO:0047274">
    <property type="term" value="F:galactinol-sucrose galactosyltransferase activity"/>
    <property type="evidence" value="ECO:0007669"/>
    <property type="project" value="UniProtKB-EC"/>
</dbReference>
<evidence type="ECO:0000313" key="5">
    <source>
        <dbReference type="EMBL" id="OLP98709.1"/>
    </source>
</evidence>
<dbReference type="PANTHER" id="PTHR31268:SF32">
    <property type="entry name" value="GALACTINOL--SUCROSE GALACTOSYLTRANSFERASE 2-RELATED"/>
    <property type="match status" value="1"/>
</dbReference>
<gene>
    <name evidence="5" type="primary">RFS6</name>
    <name evidence="5" type="ORF">AK812_SmicGene18794</name>
</gene>
<dbReference type="InterPro" id="IPR017853">
    <property type="entry name" value="GH"/>
</dbReference>
<dbReference type="Proteomes" id="UP000186817">
    <property type="component" value="Unassembled WGS sequence"/>
</dbReference>
<protein>
    <recommendedName>
        <fullName evidence="2">galactinol--sucrose galactosyltransferase</fullName>
        <ecNumber evidence="2">2.4.1.82</ecNumber>
    </recommendedName>
</protein>
<dbReference type="EC" id="2.4.1.82" evidence="2"/>
<evidence type="ECO:0000256" key="4">
    <source>
        <dbReference type="ARBA" id="ARBA00049426"/>
    </source>
</evidence>
<dbReference type="InterPro" id="IPR013785">
    <property type="entry name" value="Aldolase_TIM"/>
</dbReference>
<dbReference type="Pfam" id="PF05691">
    <property type="entry name" value="Raffinose_syn"/>
    <property type="match status" value="2"/>
</dbReference>
<keyword evidence="3" id="KW-0119">Carbohydrate metabolism</keyword>
<sequence length="718" mass="77244">MAVRFASRSAALKVEVQEEAEAVKAKSIVRWQGSGPKEEAFELYPDRGFDKALALYRHKPPWTAPAPVMQLSELPGETLFVLADTGTSLVVFCPLANLAYGVVASLRGSRRGLDDFELVLHIESRSNDGVDEIDTPVLLIMECVNLGAAAMAKLAAEKVAQTLRALGQPLLLRSEKLLPELFGRWGWCSWDAHGVGVKAEHLKAMAVKHSPPWLILDDGWQEDVSPEEWRRWLHTPQTRHLARPGFGSLQDLAEALRREGSALLVWHTLLGYWGGVAEGRGFSVTRRRPLWPGGLQAGCPGEVDVWDGDFYTLETEEDAERFYIDFYAALADAGVTGVKCDGQFLAEVLVGARRAAELAHMQAEAAKCIGGRVISCMAMTLPCVHGGSAVLTRVSDDHAYPGVPEDARSVARHIWHCASNSLWLAPFVHCDWDMLKTGEWHATVHAAARAVAGCPVYASDPAENFVPEVLAPLLLPDGTGRVVPCKASAVPIDRQCFLDPVSSAELFWLRNETTGGHIAAAFGLCDTGGSMMRSTLFPSDVGEEPESCACLQVELCGPGHAAELTARGWDVQLHFMGFMVLAIAPILSLGGQRVAVFGLARVWNPTGTLAAPASASGEGLRVTLLSPGSVQIWSEGTLALTSPAGPVILKPGLNCVDVADLDVILTGLAVATALFYSALTLYLADLRRNVRPAVSLAFLAKRTVLSATMSPFSGLLRA</sequence>
<evidence type="ECO:0000256" key="1">
    <source>
        <dbReference type="ARBA" id="ARBA00007240"/>
    </source>
</evidence>
<keyword evidence="6" id="KW-1185">Reference proteome</keyword>
<name>A0A1Q9DU65_SYMMI</name>
<comment type="caution">
    <text evidence="5">The sequence shown here is derived from an EMBL/GenBank/DDBJ whole genome shotgun (WGS) entry which is preliminary data.</text>
</comment>
<evidence type="ECO:0000313" key="6">
    <source>
        <dbReference type="Proteomes" id="UP000186817"/>
    </source>
</evidence>
<dbReference type="Gene3D" id="3.20.20.70">
    <property type="entry name" value="Aldolase class I"/>
    <property type="match status" value="1"/>
</dbReference>
<evidence type="ECO:0000256" key="3">
    <source>
        <dbReference type="ARBA" id="ARBA00023277"/>
    </source>
</evidence>
<comment type="catalytic activity">
    <reaction evidence="4">
        <text>alpha-D-galactosyl-(1-&gt;3)-1D-myo-inositol + sucrose = raffinose + myo-inositol</text>
        <dbReference type="Rhea" id="RHEA:20161"/>
        <dbReference type="ChEBI" id="CHEBI:16634"/>
        <dbReference type="ChEBI" id="CHEBI:17268"/>
        <dbReference type="ChEBI" id="CHEBI:17505"/>
        <dbReference type="ChEBI" id="CHEBI:17992"/>
        <dbReference type="EC" id="2.4.1.82"/>
    </reaction>
</comment>
<keyword evidence="5" id="KW-0328">Glycosyltransferase</keyword>
<accession>A0A1Q9DU65</accession>
<reference evidence="5 6" key="1">
    <citation type="submission" date="2016-02" db="EMBL/GenBank/DDBJ databases">
        <title>Genome analysis of coral dinoflagellate symbionts highlights evolutionary adaptations to a symbiotic lifestyle.</title>
        <authorList>
            <person name="Aranda M."/>
            <person name="Li Y."/>
            <person name="Liew Y.J."/>
            <person name="Baumgarten S."/>
            <person name="Simakov O."/>
            <person name="Wilson M."/>
            <person name="Piel J."/>
            <person name="Ashoor H."/>
            <person name="Bougouffa S."/>
            <person name="Bajic V.B."/>
            <person name="Ryu T."/>
            <person name="Ravasi T."/>
            <person name="Bayer T."/>
            <person name="Micklem G."/>
            <person name="Kim H."/>
            <person name="Bhak J."/>
            <person name="Lajeunesse T.C."/>
            <person name="Voolstra C.R."/>
        </authorList>
    </citation>
    <scope>NUCLEOTIDE SEQUENCE [LARGE SCALE GENOMIC DNA]</scope>
    <source>
        <strain evidence="5 6">CCMP2467</strain>
    </source>
</reference>
<keyword evidence="5" id="KW-0808">Transferase</keyword>
<comment type="similarity">
    <text evidence="1">Belongs to the glycosyl hydrolases 36 family.</text>
</comment>
<dbReference type="PANTHER" id="PTHR31268">
    <property type="match status" value="1"/>
</dbReference>
<evidence type="ECO:0000256" key="2">
    <source>
        <dbReference type="ARBA" id="ARBA00012708"/>
    </source>
</evidence>
<dbReference type="AlphaFoldDB" id="A0A1Q9DU65"/>
<organism evidence="5 6">
    <name type="scientific">Symbiodinium microadriaticum</name>
    <name type="common">Dinoflagellate</name>
    <name type="synonym">Zooxanthella microadriatica</name>
    <dbReference type="NCBI Taxonomy" id="2951"/>
    <lineage>
        <taxon>Eukaryota</taxon>
        <taxon>Sar</taxon>
        <taxon>Alveolata</taxon>
        <taxon>Dinophyceae</taxon>
        <taxon>Suessiales</taxon>
        <taxon>Symbiodiniaceae</taxon>
        <taxon>Symbiodinium</taxon>
    </lineage>
</organism>
<dbReference type="EMBL" id="LSRX01000388">
    <property type="protein sequence ID" value="OLP98709.1"/>
    <property type="molecule type" value="Genomic_DNA"/>
</dbReference>